<dbReference type="Pfam" id="PF10091">
    <property type="entry name" value="Glycoamylase"/>
    <property type="match status" value="1"/>
</dbReference>
<feature type="domain" description="SbsA Ig-like" evidence="4">
    <location>
        <begin position="56"/>
        <end position="135"/>
    </location>
</feature>
<dbReference type="InterPro" id="IPR019282">
    <property type="entry name" value="Glycoamylase-like_cons_dom"/>
</dbReference>
<feature type="chain" id="PRO_5035158495" evidence="2">
    <location>
        <begin position="21"/>
        <end position="557"/>
    </location>
</feature>
<keyword evidence="6" id="KW-1185">Reference proteome</keyword>
<name>A0A8J8JV18_9BACT</name>
<evidence type="ECO:0000256" key="1">
    <source>
        <dbReference type="ARBA" id="ARBA00022729"/>
    </source>
</evidence>
<sequence>MTHIKKCTLPIILFAFFACSKGGDSNPPPPDIPPSFALNTLKVNGVYNGFTYYNSNTKPVIKFSFSTKIDHASVSNSVLFKDNAGATVAYNTTYENSDSTIVIIPADSLDFITQYVVTVSTALKSQVKGALRTAVSIQLTTQLDSTNKFPVISDSALLDLVQLQTFAYFWNFGHPVSGMARERNSSGDIVTTGGTGFGIMAMIAATNRNFINRTDAVTRIQKIVSFLQHNCTSYHGAFAHWINGSTGATIPFSEKDDGADLVETSYLMQGLLCARQYFNSADATEQQLRNDINALWNGVEWNWFRKNNEQVLYWHWSPKYNWDMNMAVSGWNEALIVYALAASSPTSAIPKTVYDNGWAKNGAMKNGNAYFGVTLPVGPAFGGPLFFAQYSFLGINPHGLKDTYADYWVQDSSHARINYLYCVNNPKSFNGYSTSSWGLTASDDNITGYSAHAPDNDNGVISPTAAIASLPYTPVESMNAIRFFYYTMGDKLWGEFGFKDAYNLTNIWFANSYLAIDQGPEIVMIENYRTGLLWQLFMSCPEIKSGMLTLGFQSPYF</sequence>
<evidence type="ECO:0000313" key="5">
    <source>
        <dbReference type="EMBL" id="NNV56164.1"/>
    </source>
</evidence>
<gene>
    <name evidence="5" type="ORF">GD597_11895</name>
</gene>
<feature type="signal peptide" evidence="2">
    <location>
        <begin position="1"/>
        <end position="20"/>
    </location>
</feature>
<organism evidence="5 6">
    <name type="scientific">Limnovirga soli</name>
    <dbReference type="NCBI Taxonomy" id="2656915"/>
    <lineage>
        <taxon>Bacteria</taxon>
        <taxon>Pseudomonadati</taxon>
        <taxon>Bacteroidota</taxon>
        <taxon>Chitinophagia</taxon>
        <taxon>Chitinophagales</taxon>
        <taxon>Chitinophagaceae</taxon>
        <taxon>Limnovirga</taxon>
    </lineage>
</organism>
<protein>
    <submittedName>
        <fullName evidence="5">DUF3131 domain-containing protein</fullName>
    </submittedName>
</protein>
<reference evidence="5" key="1">
    <citation type="submission" date="2019-10" db="EMBL/GenBank/DDBJ databases">
        <title>Draft genome sequence of Panacibacter sp. KCS-6.</title>
        <authorList>
            <person name="Yim K.J."/>
        </authorList>
    </citation>
    <scope>NUCLEOTIDE SEQUENCE</scope>
    <source>
        <strain evidence="5">KCS-6</strain>
    </source>
</reference>
<dbReference type="Pfam" id="PF13205">
    <property type="entry name" value="Big_5"/>
    <property type="match status" value="1"/>
</dbReference>
<accession>A0A8J8JV18</accession>
<comment type="caution">
    <text evidence="5">The sequence shown here is derived from an EMBL/GenBank/DDBJ whole genome shotgun (WGS) entry which is preliminary data.</text>
</comment>
<dbReference type="Proteomes" id="UP000598971">
    <property type="component" value="Unassembled WGS sequence"/>
</dbReference>
<dbReference type="EMBL" id="WHPF01000007">
    <property type="protein sequence ID" value="NNV56164.1"/>
    <property type="molecule type" value="Genomic_DNA"/>
</dbReference>
<dbReference type="AlphaFoldDB" id="A0A8J8JV18"/>
<evidence type="ECO:0000256" key="2">
    <source>
        <dbReference type="SAM" id="SignalP"/>
    </source>
</evidence>
<dbReference type="InterPro" id="IPR032812">
    <property type="entry name" value="SbsA_Ig"/>
</dbReference>
<evidence type="ECO:0000259" key="3">
    <source>
        <dbReference type="Pfam" id="PF10091"/>
    </source>
</evidence>
<dbReference type="PROSITE" id="PS51257">
    <property type="entry name" value="PROKAR_LIPOPROTEIN"/>
    <property type="match status" value="1"/>
</dbReference>
<feature type="domain" description="Glycoamylase-like" evidence="3">
    <location>
        <begin position="327"/>
        <end position="541"/>
    </location>
</feature>
<dbReference type="RefSeq" id="WP_171608095.1">
    <property type="nucleotide sequence ID" value="NZ_WHPF01000007.1"/>
</dbReference>
<evidence type="ECO:0000313" key="6">
    <source>
        <dbReference type="Proteomes" id="UP000598971"/>
    </source>
</evidence>
<dbReference type="Gene3D" id="1.50.10.140">
    <property type="match status" value="1"/>
</dbReference>
<proteinExistence type="predicted"/>
<keyword evidence="1 2" id="KW-0732">Signal</keyword>
<evidence type="ECO:0000259" key="4">
    <source>
        <dbReference type="Pfam" id="PF13205"/>
    </source>
</evidence>